<feature type="region of interest" description="Disordered" evidence="2">
    <location>
        <begin position="510"/>
        <end position="535"/>
    </location>
</feature>
<dbReference type="InterPro" id="IPR035986">
    <property type="entry name" value="PKD_dom_sf"/>
</dbReference>
<dbReference type="Pfam" id="PF03382">
    <property type="entry name" value="DUF285"/>
    <property type="match status" value="2"/>
</dbReference>
<gene>
    <name evidence="6" type="ORF">EI546_15340</name>
</gene>
<evidence type="ECO:0000313" key="6">
    <source>
        <dbReference type="EMBL" id="QAA83004.1"/>
    </source>
</evidence>
<feature type="signal peptide" evidence="3">
    <location>
        <begin position="1"/>
        <end position="21"/>
    </location>
</feature>
<sequence>MKNLYFFLLCSFILLPVQTFAQAPTVPSSNLSTTNVDGNRYRINFTRGNGDKRIIVMKAGSPVMATPVNGTDYLAGAFGEGNQILPGEYVVYKGSSNYATITGLMPSTTYHFKIFEYNGTDFSTEYLTSSFLEGSQATVTNPSVQANDITFSEIFGSKMKVSWVNGNGAGRILIARANSPVDVEPQDLVTYNSNYAGYGNSYYEIGTGNYVLYSGSANNVNITNLSPNMTYHFALYEYNGSSGKVYLKSTSITNPAPGAIASQATNAYPTENATGMNFRSFDGNRFIFDMDYYTANQSGNGEKRMIIAKAGSAVTAVPVDGVEYTASRTFGNGAEIAPGEFVVYNGSGSIYETLLNLQPRTTYHFKVFEYNGSGTETYYLTTVDGNGNPVFTTSQSTLSNPTVQASNLIFSNVEFTKMKASWTNGDGSSRILIARANSPVDIEPQDLVTYNSNYAGYGNSYYEIGTGNYVLYSGTGSSVNITNLDPGTTYHFALFEYTGNYGRLYQTASSPTNPAPGATASQATNGYTSPTENATGMNFRSLDGNRFIFDMDYYTANQSGNGEKRMIIAKAGSAVTAVPVDGVEYTASRTFGNGAEIAPGEFVVYNGSGSIYETLLNLQPRTTYHFKVFEYNGSGTETYYLTTVDGNGDPVFTTSQSTLSNPTVQASNLVFSNVEFTKMKASWTNGDGSSRILIARANSPVDIEPQDLVTYNSNYAGYGNSYYEIGTGNYVLYSGTGSSVNITNLDPGTTYHFALFEYTGNYGRLYQTASSPTNPAPGATASQATNGYTSPTENATGMNFRSLDGNRFIFDMDYYTANQSGNGEKRMIIAKAGSAVTAVPVDGVEYTASRTFGNGAEIAPGEFVVYNGSGSIYETLLNLQPRTTYHFKVFEYNGSGTETYYLTTVDGNGDPVFTTSQSTLSNPTVQTNNIFINSKTTSSFNVNWTNGNGARRILVARAYDPVNAEPQDLVSYNANSAGYGHSSYELGNGNYVLYDGTGISVNVTNLLPGTNYHFALFEYNGNYGKLYLRPGYTFEAETFGDTPTTQVSNATFDNIGASSMLLRFNRGNGSARLVIAREGAAVNVTPTDGTTYTANGEFGQGQNLGSGNFVVYNGTAEEFQLSNLNANTQYHFAYFEYSINENNELYVTPGLNASRSTPGTPTVVARELNYTRSCDGNVVLNWTSGNGKGRLVVVSEAPLSAIPQNTNHYTADFDYGMGDAIGNGYVIYNGSGNTSPINLLQPSSDYYVNIFEYNGTKEDPIFNATPLEGVIGNVTLPNVSCNNIQVFLDENGNASIVPEDIATLPGGDCGTLSATLDISSFDCTNLGANNVTLTLTDENNNSTSCVSIVTVVDQTAPAVITKNITVQLDSNGTATIAEDAVNDGSTDACGPLSFNTDITTFNSSHIGDNTVTLTVTDGSNNSSSATAIVTVTGPGAPINDDLCNAIALTVGASSAGDAYSNIGATFQNNEPTGSCWNGTGTKTVWFSFVAPASGNAIVSTDIAGGTLTDTHIAIYKAPTDCNDLSTLVEVGCDGQGGIIVPNNSIANLTGLIAGNIYYVQVEGYNSLTGTFGIEVMDDDNTDCGIADLPFFDGFENGQVHNQTLACWSQQSISGNEWWIARKEAYHTHTGLWYTALKYNNETWMYRPFNLTAGITYEVELYAKQTFTQSGISLSAAFGSSPNAVDMTNEVFTNVGVLSSTQTKFSGNFTPSVSGIYYLGIHGKNNSNSSWIDMDDISVKQIDGCLTPSDFQLNEVTDVSAEISWTEGGSATQWEVAYGPTGFDPDEAGTLSQIVNGLSNTTITGLSPDSNYSAYVRAICEVNGSSAWSAPITFTTNCNGNPTLTFLGTGEFTNSIVTPTHGTPETTYEFAVVYTNTAGELPPYGFPRVLLDYEGNGRYTDINDRAVVLSPADVNDLDTTDGKVYIGSISQLPSGTNWQAVVQVQANGCTTETEAYNVPQVLVGPDLEIFANDITFDNPNPDVSSPLQINATIHNKSDFPAENFIVHLENQFDFTAVYPDITVDFLDARQSITVTWDIITPSIPSWNPMEVFVDYTNVIIESNELNNRAIRPFTNGDFNLPGAINVQASASPAVTYLPSSETSVTVSGYAYYTDTAIQLQDSTVAGATVTYVNPITGLTHQAHTNSRGYFSFRTRRGNQPGVYTAPLEVTDFTLTGETSITWELIEGPCLPDLIARISPDYSSIIPGQSVSGTITVRNNGCAPVEVETLLEMDQTGGLPIIGNMPVPPLAPGESFSHPFTAEFNAEGTYYITALADAGSVVEEASENNNLGTARIKVNPPLPDITPYGSGRIPSQYLCTAGTSQSFSIRNIGYVSTDYFDNTIDVYFNDTLIHTYVRSVTNIDPGQMASVSIPINYENLGRYKFVLNCDVPDIVVELNENNNSSSYYIDILECRPDLYVSSYCSDLAVNPVDPEFPGTVTYSAEVGNRGNATASGPIEFKFTLSNGEVYPLVYNQDILPGERVTFSTSAPTVSSGGTTLTATVDPNNSIDDTDRNNNSLTKVLCWEFEPVPLCGYDFWNRVYHENESAIPTVGVKVKHLYKASEVKVRFEVKEPGATNWMLVGDTTVQNVDGCQGCPYYAALPSRFVFNESGIYTFRMTTDPDNDYAECNEENNVLIKEVLVQNKPDMRILSQYINPTLLNPEPGEYTFFDISYENIGYSNINDRMDLTLMINNDVLAVVTNLPGLIKDRINTIAVPMPYSSEIEGLHVARAIIDSGHDVNDANRSNNEATRSFVVGAAANLSFNEFVASNDTPEVGETIDIDALIGNDGELDVDAEILFSYISATGDTIPIGTRPISVPVDGGGTPRGLPFGPRGGQNLNNGEAVSIPWTVVEIPVRIVGEIINSTELEFDYTDNFAYTQLNNYTVALTSTFSCGDQNTLGSLTAVAGNGTAPYSYYWDNGYVGEILEAIAGTYSVTVVDANGRRAIATGTIEEDPDCIIADCSISAVSFNVPSSCNPETGIYSTTVVVAYENAPMDGNISVNGIEHLITGSPQTFGVEFNSGPVIFNIYFTENDNCNLTIVTGVTLEECVPDCEGIYGGSALPGASCLDANGDPGILDEDCNCEPDTIPTCTSPELTLATQDVAGNPIDDCIEAGGNYYVLATLTGGSGNSTYTLIANGEGPESIEANESIVLGPFDAGTDVSVTVVGNEDDSCGVVGEIDSPVVCATDCTSPELTLVAQDADGNLITECVEAGENYFVLATLIGGSGNSTYTVTANGGDPESIGTNESIVLGPFVAGTDVSVIVVGNEDDSCGVIGNIDSPAVCETECTSPELTVEAQDADGNPITECIEADSSYYVLATLTGGTGNDSYMITANSGDPINIDSEDSVILGPFVAGTLVSVTVTGNDNPSCGVSGDLDSPEVCSDTPCNELEAFVTTWTISDNSITIPTYPGADYEYTVDWGDGHSDSNVGGNITHTYDSPGTYTVSICGIFPRIYFNNSGDRMKIRSIEHWGTNVWTSMNSAFAGAENLVSNATDTPDLSMVTDMYGMFAFARKFNGDANFGNWNVSNVTNMYGMFGGASVFNYPIGSWNVGNVTDMANMFNGATKFNQNLNSWNVGNVISMNRMFNTASMFNGVIGDWNVSNVIDMEGMFAYARKFNQSIGDWNVESVTSMRGMFGGASVFNQYIGDWNVANVTNMAQMFNGATLFNQDLGAWDVGNVVNMERMFRTAMRFNQDIGSWNVGSVTDMSYMFFHANRFDQDLGGWDVGQVNDMRGMFKNVTLSRDNYDSLLNGWSSLPTLKQGVAFDGGNSKYCAGEPGRIILTSSPNNWIINDGGKDCSIPFNGDRVGDGDNASLFAVSLHPNPMKNELVLENPDQYSLESISIFDLTGRLVQKVELNNITIRTVIDVSRLSSATYLVLVTGEDGMISELMIKE</sequence>
<proteinExistence type="predicted"/>
<dbReference type="RefSeq" id="WP_128251367.1">
    <property type="nucleotide sequence ID" value="NZ_CP034951.1"/>
</dbReference>
<dbReference type="InterPro" id="IPR003961">
    <property type="entry name" value="FN3_dom"/>
</dbReference>
<evidence type="ECO:0000256" key="1">
    <source>
        <dbReference type="ARBA" id="ARBA00022729"/>
    </source>
</evidence>
<feature type="compositionally biased region" description="Polar residues" evidence="2">
    <location>
        <begin position="519"/>
        <end position="535"/>
    </location>
</feature>
<dbReference type="SUPFAM" id="SSF49299">
    <property type="entry name" value="PKD domain"/>
    <property type="match status" value="1"/>
</dbReference>
<dbReference type="Pfam" id="PF07705">
    <property type="entry name" value="CARDB"/>
    <property type="match status" value="4"/>
</dbReference>
<dbReference type="KEGG" id="aev:EI546_15340"/>
<feature type="chain" id="PRO_5019102655" evidence="3">
    <location>
        <begin position="22"/>
        <end position="3897"/>
    </location>
</feature>
<dbReference type="PROSITE" id="PS50093">
    <property type="entry name" value="PKD"/>
    <property type="match status" value="1"/>
</dbReference>
<dbReference type="PROSITE" id="PS50853">
    <property type="entry name" value="FN3"/>
    <property type="match status" value="1"/>
</dbReference>
<feature type="compositionally biased region" description="Polar residues" evidence="2">
    <location>
        <begin position="780"/>
        <end position="796"/>
    </location>
</feature>
<name>A0A410G6T9_9FLAO</name>
<feature type="region of interest" description="Disordered" evidence="2">
    <location>
        <begin position="771"/>
        <end position="796"/>
    </location>
</feature>
<dbReference type="SMART" id="SM00060">
    <property type="entry name" value="FN3"/>
    <property type="match status" value="11"/>
</dbReference>
<keyword evidence="7" id="KW-1185">Reference proteome</keyword>
<feature type="domain" description="Fibronectin type-III" evidence="5">
    <location>
        <begin position="1746"/>
        <end position="1838"/>
    </location>
</feature>
<protein>
    <submittedName>
        <fullName evidence="6">BspA family leucine-rich repeat surface protein</fullName>
    </submittedName>
</protein>
<dbReference type="Gene3D" id="2.60.40.10">
    <property type="entry name" value="Immunoglobulins"/>
    <property type="match status" value="11"/>
</dbReference>
<dbReference type="CDD" id="cd00063">
    <property type="entry name" value="FN3"/>
    <property type="match status" value="1"/>
</dbReference>
<dbReference type="OrthoDB" id="2972467at2"/>
<dbReference type="CDD" id="cd00146">
    <property type="entry name" value="PKD"/>
    <property type="match status" value="1"/>
</dbReference>
<dbReference type="NCBIfam" id="TIGR04183">
    <property type="entry name" value="Por_Secre_tail"/>
    <property type="match status" value="1"/>
</dbReference>
<dbReference type="SUPFAM" id="SSF49265">
    <property type="entry name" value="Fibronectin type III"/>
    <property type="match status" value="2"/>
</dbReference>
<dbReference type="InterPro" id="IPR000601">
    <property type="entry name" value="PKD_dom"/>
</dbReference>
<evidence type="ECO:0000256" key="3">
    <source>
        <dbReference type="SAM" id="SignalP"/>
    </source>
</evidence>
<evidence type="ECO:0000259" key="5">
    <source>
        <dbReference type="PROSITE" id="PS50853"/>
    </source>
</evidence>
<dbReference type="Pfam" id="PF18962">
    <property type="entry name" value="Por_Secre_tail"/>
    <property type="match status" value="1"/>
</dbReference>
<dbReference type="InterPro" id="IPR026444">
    <property type="entry name" value="Secre_tail"/>
</dbReference>
<dbReference type="EMBL" id="CP034951">
    <property type="protein sequence ID" value="QAA83004.1"/>
    <property type="molecule type" value="Genomic_DNA"/>
</dbReference>
<dbReference type="InterPro" id="IPR005046">
    <property type="entry name" value="DUF285"/>
</dbReference>
<reference evidence="6 7" key="1">
    <citation type="submission" date="2019-01" db="EMBL/GenBank/DDBJ databases">
        <title>Complete genome sequencing of Aequorivita sp. H23M31.</title>
        <authorList>
            <person name="Bae J.-W."/>
        </authorList>
    </citation>
    <scope>NUCLEOTIDE SEQUENCE [LARGE SCALE GENOMIC DNA]</scope>
    <source>
        <strain evidence="6 7">H23M31</strain>
    </source>
</reference>
<feature type="domain" description="PKD" evidence="4">
    <location>
        <begin position="3414"/>
        <end position="3450"/>
    </location>
</feature>
<keyword evidence="1 3" id="KW-0732">Signal</keyword>
<dbReference type="Pfam" id="PF00041">
    <property type="entry name" value="fn3"/>
    <property type="match status" value="1"/>
</dbReference>
<dbReference type="InterPro" id="IPR036116">
    <property type="entry name" value="FN3_sf"/>
</dbReference>
<dbReference type="Proteomes" id="UP000285517">
    <property type="component" value="Chromosome"/>
</dbReference>
<organism evidence="6 7">
    <name type="scientific">Aequorivita ciconiae</name>
    <dbReference type="NCBI Taxonomy" id="2494375"/>
    <lineage>
        <taxon>Bacteria</taxon>
        <taxon>Pseudomonadati</taxon>
        <taxon>Bacteroidota</taxon>
        <taxon>Flavobacteriia</taxon>
        <taxon>Flavobacteriales</taxon>
        <taxon>Flavobacteriaceae</taxon>
        <taxon>Aequorivita</taxon>
    </lineage>
</organism>
<dbReference type="InterPro" id="IPR013783">
    <property type="entry name" value="Ig-like_fold"/>
</dbReference>
<accession>A0A410G6T9</accession>
<evidence type="ECO:0000313" key="7">
    <source>
        <dbReference type="Proteomes" id="UP000285517"/>
    </source>
</evidence>
<evidence type="ECO:0000256" key="2">
    <source>
        <dbReference type="SAM" id="MobiDB-lite"/>
    </source>
</evidence>
<dbReference type="InterPro" id="IPR011635">
    <property type="entry name" value="CARDB"/>
</dbReference>
<evidence type="ECO:0000259" key="4">
    <source>
        <dbReference type="PROSITE" id="PS50093"/>
    </source>
</evidence>